<dbReference type="OrthoDB" id="3512640at2759"/>
<dbReference type="Gene3D" id="3.40.640.10">
    <property type="entry name" value="Type I PLP-dependent aspartate aminotransferase-like (Major domain)"/>
    <property type="match status" value="1"/>
</dbReference>
<proteinExistence type="inferred from homology"/>
<dbReference type="FunFam" id="3.90.1150.10:FF:000033">
    <property type="entry name" value="Cystathionine gamma-synthase"/>
    <property type="match status" value="1"/>
</dbReference>
<feature type="modified residue" description="N6-(pyridoxal phosphate)lysine" evidence="7">
    <location>
        <position position="212"/>
    </location>
</feature>
<name>A0A836CFW8_9STRA</name>
<gene>
    <name evidence="9" type="ORF">JKP88DRAFT_262859</name>
</gene>
<comment type="catalytic activity">
    <reaction evidence="4">
        <text>O-succinyl-L-homoserine + L-cysteine = L,L-cystathionine + succinate + H(+)</text>
        <dbReference type="Rhea" id="RHEA:20397"/>
        <dbReference type="ChEBI" id="CHEBI:15378"/>
        <dbReference type="ChEBI" id="CHEBI:30031"/>
        <dbReference type="ChEBI" id="CHEBI:35235"/>
        <dbReference type="ChEBI" id="CHEBI:57661"/>
        <dbReference type="ChEBI" id="CHEBI:58161"/>
    </reaction>
</comment>
<evidence type="ECO:0000256" key="4">
    <source>
        <dbReference type="ARBA" id="ARBA00093222"/>
    </source>
</evidence>
<dbReference type="CDD" id="cd00614">
    <property type="entry name" value="CGS_like"/>
    <property type="match status" value="1"/>
</dbReference>
<evidence type="ECO:0000256" key="2">
    <source>
        <dbReference type="ARBA" id="ARBA00022898"/>
    </source>
</evidence>
<dbReference type="GO" id="GO:0009086">
    <property type="term" value="P:methionine biosynthetic process"/>
    <property type="evidence" value="ECO:0007669"/>
    <property type="project" value="UniProtKB-ARBA"/>
</dbReference>
<reference evidence="9" key="1">
    <citation type="submission" date="2021-02" db="EMBL/GenBank/DDBJ databases">
        <title>First Annotated Genome of the Yellow-green Alga Tribonema minus.</title>
        <authorList>
            <person name="Mahan K.M."/>
        </authorList>
    </citation>
    <scope>NUCLEOTIDE SEQUENCE</scope>
    <source>
        <strain evidence="9">UTEX B ZZ1240</strain>
    </source>
</reference>
<dbReference type="Gene3D" id="3.90.1150.10">
    <property type="entry name" value="Aspartate Aminotransferase, domain 1"/>
    <property type="match status" value="1"/>
</dbReference>
<dbReference type="AlphaFoldDB" id="A0A836CFW8"/>
<dbReference type="FunFam" id="3.40.640.10:FF:000046">
    <property type="entry name" value="Cystathionine gamma-lyase"/>
    <property type="match status" value="1"/>
</dbReference>
<dbReference type="InterPro" id="IPR015424">
    <property type="entry name" value="PyrdxlP-dep_Trfase"/>
</dbReference>
<comment type="catalytic activity">
    <reaction evidence="5">
        <text>O-phospho-L-homoserine + L-cysteine = L,L-cystathionine + phosphate</text>
        <dbReference type="Rhea" id="RHEA:80891"/>
        <dbReference type="ChEBI" id="CHEBI:35235"/>
        <dbReference type="ChEBI" id="CHEBI:43474"/>
        <dbReference type="ChEBI" id="CHEBI:57590"/>
        <dbReference type="ChEBI" id="CHEBI:58161"/>
        <dbReference type="EC" id="2.5.1.160"/>
    </reaction>
</comment>
<protein>
    <recommendedName>
        <fullName evidence="6">plant cystathionine gamma-synthase</fullName>
        <ecNumber evidence="6">2.5.1.160</ecNumber>
    </recommendedName>
</protein>
<evidence type="ECO:0000256" key="7">
    <source>
        <dbReference type="PIRSR" id="PIRSR001434-2"/>
    </source>
</evidence>
<dbReference type="Proteomes" id="UP000664859">
    <property type="component" value="Unassembled WGS sequence"/>
</dbReference>
<evidence type="ECO:0000313" key="10">
    <source>
        <dbReference type="Proteomes" id="UP000664859"/>
    </source>
</evidence>
<evidence type="ECO:0000256" key="1">
    <source>
        <dbReference type="ARBA" id="ARBA00001933"/>
    </source>
</evidence>
<dbReference type="PANTHER" id="PTHR11808">
    <property type="entry name" value="TRANS-SULFURATION ENZYME FAMILY MEMBER"/>
    <property type="match status" value="1"/>
</dbReference>
<comment type="similarity">
    <text evidence="8">Belongs to the trans-sulfuration enzymes family.</text>
</comment>
<dbReference type="SUPFAM" id="SSF53383">
    <property type="entry name" value="PLP-dependent transferases"/>
    <property type="match status" value="1"/>
</dbReference>
<dbReference type="GO" id="GO:0019346">
    <property type="term" value="P:transsulfuration"/>
    <property type="evidence" value="ECO:0007669"/>
    <property type="project" value="InterPro"/>
</dbReference>
<comment type="caution">
    <text evidence="9">The sequence shown here is derived from an EMBL/GenBank/DDBJ whole genome shotgun (WGS) entry which is preliminary data.</text>
</comment>
<dbReference type="InterPro" id="IPR015421">
    <property type="entry name" value="PyrdxlP-dep_Trfase_major"/>
</dbReference>
<evidence type="ECO:0000256" key="5">
    <source>
        <dbReference type="ARBA" id="ARBA00093261"/>
    </source>
</evidence>
<dbReference type="GO" id="GO:0016846">
    <property type="term" value="F:carbon-sulfur lyase activity"/>
    <property type="evidence" value="ECO:0007669"/>
    <property type="project" value="TreeGrafter"/>
</dbReference>
<evidence type="ECO:0000256" key="6">
    <source>
        <dbReference type="ARBA" id="ARBA00093596"/>
    </source>
</evidence>
<accession>A0A836CFW8</accession>
<evidence type="ECO:0000313" key="9">
    <source>
        <dbReference type="EMBL" id="KAG5184362.1"/>
    </source>
</evidence>
<comment type="cofactor">
    <cofactor evidence="1 8">
        <name>pyridoxal 5'-phosphate</name>
        <dbReference type="ChEBI" id="CHEBI:597326"/>
    </cofactor>
</comment>
<dbReference type="EC" id="2.5.1.160" evidence="6"/>
<dbReference type="GO" id="GO:0005737">
    <property type="term" value="C:cytoplasm"/>
    <property type="evidence" value="ECO:0007669"/>
    <property type="project" value="TreeGrafter"/>
</dbReference>
<dbReference type="GO" id="GO:0030170">
    <property type="term" value="F:pyridoxal phosphate binding"/>
    <property type="evidence" value="ECO:0007669"/>
    <property type="project" value="InterPro"/>
</dbReference>
<dbReference type="EMBL" id="JAFCMP010000168">
    <property type="protein sequence ID" value="KAG5184362.1"/>
    <property type="molecule type" value="Genomic_DNA"/>
</dbReference>
<evidence type="ECO:0000256" key="8">
    <source>
        <dbReference type="RuleBase" id="RU362118"/>
    </source>
</evidence>
<sequence>MSGKGAGSWPEGVEMGYATQLVHAGIDPDEKTGAILTPIYQATTYVQESVDKYLAKGFSYSRTANPTVKALEAKIAQLENGAGACCVCTGMAATVTVMTATLKAGDHCVITDCSYGGTNRAARVMFSDLGITFSFVDFRDPAIVEAAIRPNTKLIFSETPANPTLTLTDLDAVSAIAKAHGILHACDSTFSTPIMVKPIDHGCDLVIQSLTKYYDGHNQTVGGAVISATKELDERMHFYQNIHGNILSPQCSFYVLQATKTMGLRFKQQCATAQKVAEFLETHPKVQTVHYPGLASFPQKELADRQHKGGVHGTMLWFEVAGGTEAGRKLMDSVQRPWSLCENLGATESIITCPAVMTHANMLQEDRLKVGITDGFVRVSCGIEDTDDLLRALKTALDNL</sequence>
<evidence type="ECO:0000256" key="3">
    <source>
        <dbReference type="ARBA" id="ARBA00060510"/>
    </source>
</evidence>
<dbReference type="InterPro" id="IPR015422">
    <property type="entry name" value="PyrdxlP-dep_Trfase_small"/>
</dbReference>
<keyword evidence="2 7" id="KW-0663">Pyridoxal phosphate</keyword>
<dbReference type="PANTHER" id="PTHR11808:SF80">
    <property type="entry name" value="CYSTATHIONINE GAMMA-LYASE"/>
    <property type="match status" value="1"/>
</dbReference>
<dbReference type="PIRSF" id="PIRSF001434">
    <property type="entry name" value="CGS"/>
    <property type="match status" value="1"/>
</dbReference>
<keyword evidence="10" id="KW-1185">Reference proteome</keyword>
<organism evidence="9 10">
    <name type="scientific">Tribonema minus</name>
    <dbReference type="NCBI Taxonomy" id="303371"/>
    <lineage>
        <taxon>Eukaryota</taxon>
        <taxon>Sar</taxon>
        <taxon>Stramenopiles</taxon>
        <taxon>Ochrophyta</taxon>
        <taxon>PX clade</taxon>
        <taxon>Xanthophyceae</taxon>
        <taxon>Tribonematales</taxon>
        <taxon>Tribonemataceae</taxon>
        <taxon>Tribonema</taxon>
    </lineage>
</organism>
<dbReference type="Pfam" id="PF01053">
    <property type="entry name" value="Cys_Met_Meta_PP"/>
    <property type="match status" value="1"/>
</dbReference>
<keyword evidence="9" id="KW-0456">Lyase</keyword>
<dbReference type="InterPro" id="IPR000277">
    <property type="entry name" value="Cys/Met-Metab_PyrdxlP-dep_enz"/>
</dbReference>
<comment type="pathway">
    <text evidence="3">Amino-acid biosynthesis; L-methionine biosynthesis via de novo pathway; L-cystathionine from O-succinyl-L-homoserine: step 1/1.</text>
</comment>